<evidence type="ECO:0000313" key="7">
    <source>
        <dbReference type="Proteomes" id="UP001161389"/>
    </source>
</evidence>
<evidence type="ECO:0000259" key="5">
    <source>
        <dbReference type="PROSITE" id="PS50931"/>
    </source>
</evidence>
<reference evidence="6" key="1">
    <citation type="journal article" date="2014" name="Int. J. Syst. Evol. Microbiol.">
        <title>Complete genome sequence of Corynebacterium casei LMG S-19264T (=DSM 44701T), isolated from a smear-ripened cheese.</title>
        <authorList>
            <consortium name="US DOE Joint Genome Institute (JGI-PGF)"/>
            <person name="Walter F."/>
            <person name="Albersmeier A."/>
            <person name="Kalinowski J."/>
            <person name="Ruckert C."/>
        </authorList>
    </citation>
    <scope>NUCLEOTIDE SEQUENCE</scope>
    <source>
        <strain evidence="6">NBRC 110071</strain>
    </source>
</reference>
<keyword evidence="2" id="KW-0805">Transcription regulation</keyword>
<dbReference type="InterPro" id="IPR005119">
    <property type="entry name" value="LysR_subst-bd"/>
</dbReference>
<dbReference type="InterPro" id="IPR000847">
    <property type="entry name" value="LysR_HTH_N"/>
</dbReference>
<evidence type="ECO:0000313" key="6">
    <source>
        <dbReference type="EMBL" id="GLQ30209.1"/>
    </source>
</evidence>
<dbReference type="SUPFAM" id="SSF46785">
    <property type="entry name" value="Winged helix' DNA-binding domain"/>
    <property type="match status" value="1"/>
</dbReference>
<dbReference type="InterPro" id="IPR036388">
    <property type="entry name" value="WH-like_DNA-bd_sf"/>
</dbReference>
<keyword evidence="3" id="KW-0238">DNA-binding</keyword>
<dbReference type="AlphaFoldDB" id="A0AA37W6R5"/>
<reference evidence="6" key="2">
    <citation type="submission" date="2023-01" db="EMBL/GenBank/DDBJ databases">
        <title>Draft genome sequence of Litoribrevibacter albus strain NBRC 110071.</title>
        <authorList>
            <person name="Sun Q."/>
            <person name="Mori K."/>
        </authorList>
    </citation>
    <scope>NUCLEOTIDE SEQUENCE</scope>
    <source>
        <strain evidence="6">NBRC 110071</strain>
    </source>
</reference>
<dbReference type="PROSITE" id="PS50931">
    <property type="entry name" value="HTH_LYSR"/>
    <property type="match status" value="1"/>
</dbReference>
<dbReference type="Proteomes" id="UP001161389">
    <property type="component" value="Unassembled WGS sequence"/>
</dbReference>
<dbReference type="GO" id="GO:0032993">
    <property type="term" value="C:protein-DNA complex"/>
    <property type="evidence" value="ECO:0007669"/>
    <property type="project" value="TreeGrafter"/>
</dbReference>
<evidence type="ECO:0000256" key="3">
    <source>
        <dbReference type="ARBA" id="ARBA00023125"/>
    </source>
</evidence>
<accession>A0AA37W6R5</accession>
<dbReference type="RefSeq" id="WP_284378799.1">
    <property type="nucleotide sequence ID" value="NZ_BSNM01000003.1"/>
</dbReference>
<dbReference type="GO" id="GO:0003700">
    <property type="term" value="F:DNA-binding transcription factor activity"/>
    <property type="evidence" value="ECO:0007669"/>
    <property type="project" value="InterPro"/>
</dbReference>
<evidence type="ECO:0000256" key="4">
    <source>
        <dbReference type="ARBA" id="ARBA00023163"/>
    </source>
</evidence>
<keyword evidence="7" id="KW-1185">Reference proteome</keyword>
<dbReference type="EMBL" id="BSNM01000003">
    <property type="protein sequence ID" value="GLQ30209.1"/>
    <property type="molecule type" value="Genomic_DNA"/>
</dbReference>
<dbReference type="PANTHER" id="PTHR30346">
    <property type="entry name" value="TRANSCRIPTIONAL DUAL REGULATOR HCAR-RELATED"/>
    <property type="match status" value="1"/>
</dbReference>
<proteinExistence type="inferred from homology"/>
<gene>
    <name evidence="6" type="ORF">GCM10007876_06870</name>
</gene>
<evidence type="ECO:0000256" key="2">
    <source>
        <dbReference type="ARBA" id="ARBA00023015"/>
    </source>
</evidence>
<dbReference type="Gene3D" id="1.10.10.10">
    <property type="entry name" value="Winged helix-like DNA-binding domain superfamily/Winged helix DNA-binding domain"/>
    <property type="match status" value="1"/>
</dbReference>
<comment type="similarity">
    <text evidence="1">Belongs to the LysR transcriptional regulatory family.</text>
</comment>
<organism evidence="6 7">
    <name type="scientific">Litoribrevibacter albus</name>
    <dbReference type="NCBI Taxonomy" id="1473156"/>
    <lineage>
        <taxon>Bacteria</taxon>
        <taxon>Pseudomonadati</taxon>
        <taxon>Pseudomonadota</taxon>
        <taxon>Gammaproteobacteria</taxon>
        <taxon>Oceanospirillales</taxon>
        <taxon>Oceanospirillaceae</taxon>
        <taxon>Litoribrevibacter</taxon>
    </lineage>
</organism>
<dbReference type="SUPFAM" id="SSF53850">
    <property type="entry name" value="Periplasmic binding protein-like II"/>
    <property type="match status" value="1"/>
</dbReference>
<dbReference type="PRINTS" id="PR00039">
    <property type="entry name" value="HTHLYSR"/>
</dbReference>
<protein>
    <submittedName>
        <fullName evidence="6">LysR family transcriptional regulator</fullName>
    </submittedName>
</protein>
<evidence type="ECO:0000256" key="1">
    <source>
        <dbReference type="ARBA" id="ARBA00009437"/>
    </source>
</evidence>
<dbReference type="GO" id="GO:0003677">
    <property type="term" value="F:DNA binding"/>
    <property type="evidence" value="ECO:0007669"/>
    <property type="project" value="UniProtKB-KW"/>
</dbReference>
<comment type="caution">
    <text evidence="6">The sequence shown here is derived from an EMBL/GenBank/DDBJ whole genome shotgun (WGS) entry which is preliminary data.</text>
</comment>
<dbReference type="Pfam" id="PF00126">
    <property type="entry name" value="HTH_1"/>
    <property type="match status" value="1"/>
</dbReference>
<dbReference type="PANTHER" id="PTHR30346:SF28">
    <property type="entry name" value="HTH-TYPE TRANSCRIPTIONAL REGULATOR CYNR"/>
    <property type="match status" value="1"/>
</dbReference>
<keyword evidence="4" id="KW-0804">Transcription</keyword>
<dbReference type="Gene3D" id="3.40.190.290">
    <property type="match status" value="1"/>
</dbReference>
<name>A0AA37W6R5_9GAMM</name>
<dbReference type="FunFam" id="1.10.10.10:FF:000001">
    <property type="entry name" value="LysR family transcriptional regulator"/>
    <property type="match status" value="1"/>
</dbReference>
<dbReference type="Pfam" id="PF03466">
    <property type="entry name" value="LysR_substrate"/>
    <property type="match status" value="1"/>
</dbReference>
<sequence>MDLRALRYYVQSVELGSITAAAEACHVAQPSITHAIAQLEQEFDTTFLIRSRKGVTPTEEGALFFGKARALLQHAQFVQEEMRQHQQESEFLYVSPAINAKALTLSMTALRNNTSDVQWQLTQDSSKANYWLINDHELSNPPPSPHQWQPLVTEEYYLLVPVGHEAANLIMHKQTLTIEHLIQYDWIERTHCPFKEAFDHLLHQLKLFEQIKIQASVSNDDWALSLVASGYGITISPVTPSTLDSGIYPIPLSLIEGAPQPNRTIGLLKNKRR</sequence>
<dbReference type="InterPro" id="IPR036390">
    <property type="entry name" value="WH_DNA-bd_sf"/>
</dbReference>
<feature type="domain" description="HTH lysR-type" evidence="5">
    <location>
        <begin position="1"/>
        <end position="58"/>
    </location>
</feature>